<comment type="caution">
    <text evidence="2">The sequence shown here is derived from an EMBL/GenBank/DDBJ whole genome shotgun (WGS) entry which is preliminary data.</text>
</comment>
<dbReference type="EMBL" id="JAGEPF010000020">
    <property type="protein sequence ID" value="MBO2462133.1"/>
    <property type="molecule type" value="Genomic_DNA"/>
</dbReference>
<proteinExistence type="predicted"/>
<evidence type="ECO:0000313" key="2">
    <source>
        <dbReference type="EMBL" id="MBO2462133.1"/>
    </source>
</evidence>
<keyword evidence="3" id="KW-1185">Reference proteome</keyword>
<reference evidence="2 3" key="1">
    <citation type="submission" date="2021-03" db="EMBL/GenBank/DDBJ databases">
        <title>Actinomadura violae sp. nov., isolated from lichen in Thailand.</title>
        <authorList>
            <person name="Kanchanasin P."/>
            <person name="Saeng-In P."/>
            <person name="Phongsopitanun W."/>
            <person name="Yuki M."/>
            <person name="Kudo T."/>
            <person name="Ohkuma M."/>
            <person name="Tanasupawat S."/>
        </authorList>
    </citation>
    <scope>NUCLEOTIDE SEQUENCE [LARGE SCALE GENOMIC DNA]</scope>
    <source>
        <strain evidence="2 3">LCR2-06</strain>
    </source>
</reference>
<name>A0ABS3RZE2_9ACTN</name>
<dbReference type="Proteomes" id="UP000680206">
    <property type="component" value="Unassembled WGS sequence"/>
</dbReference>
<evidence type="ECO:0000256" key="1">
    <source>
        <dbReference type="SAM" id="MobiDB-lite"/>
    </source>
</evidence>
<organism evidence="2 3">
    <name type="scientific">Actinomadura violacea</name>
    <dbReference type="NCBI Taxonomy" id="2819934"/>
    <lineage>
        <taxon>Bacteria</taxon>
        <taxon>Bacillati</taxon>
        <taxon>Actinomycetota</taxon>
        <taxon>Actinomycetes</taxon>
        <taxon>Streptosporangiales</taxon>
        <taxon>Thermomonosporaceae</taxon>
        <taxon>Actinomadura</taxon>
    </lineage>
</organism>
<feature type="region of interest" description="Disordered" evidence="1">
    <location>
        <begin position="1"/>
        <end position="21"/>
    </location>
</feature>
<evidence type="ECO:0000313" key="3">
    <source>
        <dbReference type="Proteomes" id="UP000680206"/>
    </source>
</evidence>
<dbReference type="RefSeq" id="WP_208246111.1">
    <property type="nucleotide sequence ID" value="NZ_JAGEPF010000020.1"/>
</dbReference>
<protein>
    <submittedName>
        <fullName evidence="2">Uncharacterized protein</fullName>
    </submittedName>
</protein>
<sequence length="154" mass="17029">MPDCPAVEGQRRVTRAGGAAEDHRGRRALAAASGLVQDRALASWLPLKPGLTPHGHKVWLDEERMLEILQHDRFGHSMSAIGGTYSHVSEAMRADLRAVLQERWETALGQRAALSPRSPVRLLDELLAPPRETCPEIVSRSPCRLPHVREPNTV</sequence>
<gene>
    <name evidence="2" type="ORF">J4709_31625</name>
</gene>
<accession>A0ABS3RZE2</accession>